<evidence type="ECO:0000256" key="1">
    <source>
        <dbReference type="SAM" id="SignalP"/>
    </source>
</evidence>
<reference evidence="2 3" key="1">
    <citation type="journal article" date="2016" name="Nat. Commun.">
        <title>Thousands of microbial genomes shed light on interconnected biogeochemical processes in an aquifer system.</title>
        <authorList>
            <person name="Anantharaman K."/>
            <person name="Brown C.T."/>
            <person name="Hug L.A."/>
            <person name="Sharon I."/>
            <person name="Castelle C.J."/>
            <person name="Probst A.J."/>
            <person name="Thomas B.C."/>
            <person name="Singh A."/>
            <person name="Wilkins M.J."/>
            <person name="Karaoz U."/>
            <person name="Brodie E.L."/>
            <person name="Williams K.H."/>
            <person name="Hubbard S.S."/>
            <person name="Banfield J.F."/>
        </authorList>
    </citation>
    <scope>NUCLEOTIDE SEQUENCE [LARGE SCALE GENOMIC DNA]</scope>
</reference>
<evidence type="ECO:0008006" key="4">
    <source>
        <dbReference type="Google" id="ProtNLM"/>
    </source>
</evidence>
<feature type="signal peptide" evidence="1">
    <location>
        <begin position="1"/>
        <end position="22"/>
    </location>
</feature>
<protein>
    <recommendedName>
        <fullName evidence="4">Lipoprotein</fullName>
    </recommendedName>
</protein>
<sequence>MKIILFKLLMFGFILGLVGCNAANPEKKFNIRKQSNEFLGINSGLLANDNSQLNKDKECLSYAEAMSNKVGEEHIVYRIFYSQSLGKCLYAYQTTSPMDEKDEDNSEKTIYYFAVRDEITFEPIFEKTFYGFERTVYRYMSTGDFEAKINEFK</sequence>
<accession>A0A1G2BXA5</accession>
<evidence type="ECO:0000313" key="2">
    <source>
        <dbReference type="EMBL" id="OGY92970.1"/>
    </source>
</evidence>
<gene>
    <name evidence="2" type="ORF">A3B31_00335</name>
</gene>
<comment type="caution">
    <text evidence="2">The sequence shown here is derived from an EMBL/GenBank/DDBJ whole genome shotgun (WGS) entry which is preliminary data.</text>
</comment>
<keyword evidence="1" id="KW-0732">Signal</keyword>
<dbReference type="EMBL" id="MHKN01000004">
    <property type="protein sequence ID" value="OGY92970.1"/>
    <property type="molecule type" value="Genomic_DNA"/>
</dbReference>
<feature type="chain" id="PRO_5009582181" description="Lipoprotein" evidence="1">
    <location>
        <begin position="23"/>
        <end position="153"/>
    </location>
</feature>
<name>A0A1G2BXA5_9BACT</name>
<evidence type="ECO:0000313" key="3">
    <source>
        <dbReference type="Proteomes" id="UP000177349"/>
    </source>
</evidence>
<dbReference type="PROSITE" id="PS51257">
    <property type="entry name" value="PROKAR_LIPOPROTEIN"/>
    <property type="match status" value="1"/>
</dbReference>
<proteinExistence type="predicted"/>
<dbReference type="Proteomes" id="UP000177349">
    <property type="component" value="Unassembled WGS sequence"/>
</dbReference>
<organism evidence="2 3">
    <name type="scientific">Candidatus Komeilibacteria bacterium RIFCSPLOWO2_01_FULL_53_11</name>
    <dbReference type="NCBI Taxonomy" id="1798552"/>
    <lineage>
        <taxon>Bacteria</taxon>
        <taxon>Candidatus Komeiliibacteriota</taxon>
    </lineage>
</organism>
<dbReference type="AlphaFoldDB" id="A0A1G2BXA5"/>